<evidence type="ECO:0000313" key="1">
    <source>
        <dbReference type="Proteomes" id="UP000887566"/>
    </source>
</evidence>
<sequence length="85" mass="9442">MDDANAADSSSLLEEWKTAFFAIHKRNPRKADWLKKAPSAVRQAYMTMHGIEPAELIVSSSIPKKANSTNCIRLKRPAADELVSD</sequence>
<keyword evidence="1" id="KW-1185">Reference proteome</keyword>
<name>A0A914UY83_9BILA</name>
<dbReference type="AlphaFoldDB" id="A0A914UY83"/>
<reference evidence="2" key="1">
    <citation type="submission" date="2022-11" db="UniProtKB">
        <authorList>
            <consortium name="WormBaseParasite"/>
        </authorList>
    </citation>
    <scope>IDENTIFICATION</scope>
</reference>
<accession>A0A914UY83</accession>
<dbReference type="Proteomes" id="UP000887566">
    <property type="component" value="Unplaced"/>
</dbReference>
<dbReference type="WBParaSite" id="PSAMB.scaffold13595size2201.g35566.t1">
    <property type="protein sequence ID" value="PSAMB.scaffold13595size2201.g35566.t1"/>
    <property type="gene ID" value="PSAMB.scaffold13595size2201.g35566"/>
</dbReference>
<organism evidence="1 2">
    <name type="scientific">Plectus sambesii</name>
    <dbReference type="NCBI Taxonomy" id="2011161"/>
    <lineage>
        <taxon>Eukaryota</taxon>
        <taxon>Metazoa</taxon>
        <taxon>Ecdysozoa</taxon>
        <taxon>Nematoda</taxon>
        <taxon>Chromadorea</taxon>
        <taxon>Plectida</taxon>
        <taxon>Plectina</taxon>
        <taxon>Plectoidea</taxon>
        <taxon>Plectidae</taxon>
        <taxon>Plectus</taxon>
    </lineage>
</organism>
<evidence type="ECO:0000313" key="2">
    <source>
        <dbReference type="WBParaSite" id="PSAMB.scaffold13595size2201.g35566.t1"/>
    </source>
</evidence>
<protein>
    <submittedName>
        <fullName evidence="2">Uncharacterized protein</fullName>
    </submittedName>
</protein>
<proteinExistence type="predicted"/>